<evidence type="ECO:0000313" key="1">
    <source>
        <dbReference type="EMBL" id="QHT82859.1"/>
    </source>
</evidence>
<dbReference type="EMBL" id="MN740004">
    <property type="protein sequence ID" value="QHT82859.1"/>
    <property type="molecule type" value="Genomic_DNA"/>
</dbReference>
<proteinExistence type="predicted"/>
<sequence length="196" mass="23578">MEIIDLRELQRLQRNKFNLVVCEIFNRNIHGYHGDSDKYVEGHYLCTHVSRNKSIFDDCDYDSENEDDGDLFDHLNVDEPHICDIVELQSAYYINYTRHIARKHNIIRNYHRIISRSDYIQPHIGQVIYLPSGECVAVLKTIWLRLIQRCWRRVYNEKNRVINRRKQLGSLQFREVHGKWPNDCNYLPSIHGMFWS</sequence>
<accession>A0A6C0HQS7</accession>
<dbReference type="AlphaFoldDB" id="A0A6C0HQS7"/>
<reference evidence="1" key="1">
    <citation type="journal article" date="2020" name="Nature">
        <title>Giant virus diversity and host interactions through global metagenomics.</title>
        <authorList>
            <person name="Schulz F."/>
            <person name="Roux S."/>
            <person name="Paez-Espino D."/>
            <person name="Jungbluth S."/>
            <person name="Walsh D.A."/>
            <person name="Denef V.J."/>
            <person name="McMahon K.D."/>
            <person name="Konstantinidis K.T."/>
            <person name="Eloe-Fadrosh E.A."/>
            <person name="Kyrpides N.C."/>
            <person name="Woyke T."/>
        </authorList>
    </citation>
    <scope>NUCLEOTIDE SEQUENCE</scope>
    <source>
        <strain evidence="1">GVMAG-M-3300023184-165</strain>
    </source>
</reference>
<organism evidence="1">
    <name type="scientific">viral metagenome</name>
    <dbReference type="NCBI Taxonomy" id="1070528"/>
    <lineage>
        <taxon>unclassified sequences</taxon>
        <taxon>metagenomes</taxon>
        <taxon>organismal metagenomes</taxon>
    </lineage>
</organism>
<protein>
    <submittedName>
        <fullName evidence="1">Uncharacterized protein</fullName>
    </submittedName>
</protein>
<name>A0A6C0HQS7_9ZZZZ</name>